<sequence>MSLLCLVCTTLPLLAASPAPGQAVGAWQAPTVNVAAAGGAAFRELERAPEFSLAELVAGNAGDSLLGQLALRGACAVLQARAEAHVMVERISGRPALYRLSFPKEPAAEQLSGPAKSAFSAQECARQPRD</sequence>
<dbReference type="EMBL" id="JAEDAK010000006">
    <property type="protein sequence ID" value="MBH9577314.1"/>
    <property type="molecule type" value="Genomic_DNA"/>
</dbReference>
<protein>
    <recommendedName>
        <fullName evidence="5">Quorum-sensing-regulated virulence factor</fullName>
    </recommendedName>
</protein>
<evidence type="ECO:0000256" key="2">
    <source>
        <dbReference type="SAM" id="SignalP"/>
    </source>
</evidence>
<proteinExistence type="predicted"/>
<feature type="region of interest" description="Disordered" evidence="1">
    <location>
        <begin position="108"/>
        <end position="130"/>
    </location>
</feature>
<dbReference type="AlphaFoldDB" id="A0A931J0M4"/>
<evidence type="ECO:0000256" key="1">
    <source>
        <dbReference type="SAM" id="MobiDB-lite"/>
    </source>
</evidence>
<dbReference type="RefSeq" id="WP_198111089.1">
    <property type="nucleotide sequence ID" value="NZ_JAEDAK010000006.1"/>
</dbReference>
<name>A0A931J0M4_9BURK</name>
<evidence type="ECO:0000313" key="3">
    <source>
        <dbReference type="EMBL" id="MBH9577314.1"/>
    </source>
</evidence>
<gene>
    <name evidence="3" type="ORF">I7X39_10430</name>
</gene>
<evidence type="ECO:0000313" key="4">
    <source>
        <dbReference type="Proteomes" id="UP000613266"/>
    </source>
</evidence>
<dbReference type="Proteomes" id="UP000613266">
    <property type="component" value="Unassembled WGS sequence"/>
</dbReference>
<keyword evidence="2" id="KW-0732">Signal</keyword>
<feature type="signal peptide" evidence="2">
    <location>
        <begin position="1"/>
        <end position="15"/>
    </location>
</feature>
<reference evidence="3" key="1">
    <citation type="submission" date="2020-12" db="EMBL/GenBank/DDBJ databases">
        <title>The genome sequence of Inhella sp. 1Y17.</title>
        <authorList>
            <person name="Liu Y."/>
        </authorList>
    </citation>
    <scope>NUCLEOTIDE SEQUENCE</scope>
    <source>
        <strain evidence="3">1Y17</strain>
    </source>
</reference>
<evidence type="ECO:0008006" key="5">
    <source>
        <dbReference type="Google" id="ProtNLM"/>
    </source>
</evidence>
<comment type="caution">
    <text evidence="3">The sequence shown here is derived from an EMBL/GenBank/DDBJ whole genome shotgun (WGS) entry which is preliminary data.</text>
</comment>
<accession>A0A931J0M4</accession>
<organism evidence="3 4">
    <name type="scientific">Inhella proteolytica</name>
    <dbReference type="NCBI Taxonomy" id="2795029"/>
    <lineage>
        <taxon>Bacteria</taxon>
        <taxon>Pseudomonadati</taxon>
        <taxon>Pseudomonadota</taxon>
        <taxon>Betaproteobacteria</taxon>
        <taxon>Burkholderiales</taxon>
        <taxon>Sphaerotilaceae</taxon>
        <taxon>Inhella</taxon>
    </lineage>
</organism>
<feature type="chain" id="PRO_5037634031" description="Quorum-sensing-regulated virulence factor" evidence="2">
    <location>
        <begin position="16"/>
        <end position="130"/>
    </location>
</feature>
<keyword evidence="4" id="KW-1185">Reference proteome</keyword>